<gene>
    <name evidence="1" type="ORF">RHMOL_Rhmol09G0186100</name>
</gene>
<sequence>MAKTGAGLTEAGTAAEECSLKKELRRLVGAIIDGEDYTVDTADRALRTLSSLKALKLKRRSVSVALAAAAANGAATTVVPDEFRCPISGELMRDPVVLATGQTYDRSSIQKWLKDGQRTCPQTQQVLSHTVLTPNHLVRDMISQWCKDHGMDPPNPGHDSDEDVITGSERTHLNSLLEKMSSSLSDQKEAAKQLRLLTKRMPSFRALFSESPYAIPQLLYPLSPGRANTNPDLQEDLIATVLNLSIHDDNKKLVAENPLVIPLLIESLKFGTVETRSSAAATLFTLSALDFNKHIIGKSGALGPLIGLLEIGHPLAMKDAASAIFNLCLVPENKGRAVREGAIGVILKKIMDGVLVDELLAILAILSRHQKAVEEMGEVGAISCLLSIMKENTCERNKENCAVILHAIFLNDRSKLWEIREEENASGTLSRLVETGTSRAKRKAIGILERLDRTASLFSLSA</sequence>
<accession>A0ACC0MF06</accession>
<evidence type="ECO:0000313" key="1">
    <source>
        <dbReference type="EMBL" id="KAI8539474.1"/>
    </source>
</evidence>
<dbReference type="EMBL" id="CM046396">
    <property type="protein sequence ID" value="KAI8539474.1"/>
    <property type="molecule type" value="Genomic_DNA"/>
</dbReference>
<protein>
    <submittedName>
        <fullName evidence="1">Uncharacterized protein</fullName>
    </submittedName>
</protein>
<proteinExistence type="predicted"/>
<keyword evidence="2" id="KW-1185">Reference proteome</keyword>
<organism evidence="1 2">
    <name type="scientific">Rhododendron molle</name>
    <name type="common">Chinese azalea</name>
    <name type="synonym">Azalea mollis</name>
    <dbReference type="NCBI Taxonomy" id="49168"/>
    <lineage>
        <taxon>Eukaryota</taxon>
        <taxon>Viridiplantae</taxon>
        <taxon>Streptophyta</taxon>
        <taxon>Embryophyta</taxon>
        <taxon>Tracheophyta</taxon>
        <taxon>Spermatophyta</taxon>
        <taxon>Magnoliopsida</taxon>
        <taxon>eudicotyledons</taxon>
        <taxon>Gunneridae</taxon>
        <taxon>Pentapetalae</taxon>
        <taxon>asterids</taxon>
        <taxon>Ericales</taxon>
        <taxon>Ericaceae</taxon>
        <taxon>Ericoideae</taxon>
        <taxon>Rhodoreae</taxon>
        <taxon>Rhododendron</taxon>
    </lineage>
</organism>
<name>A0ACC0MF06_RHOML</name>
<evidence type="ECO:0000313" key="2">
    <source>
        <dbReference type="Proteomes" id="UP001062846"/>
    </source>
</evidence>
<comment type="caution">
    <text evidence="1">The sequence shown here is derived from an EMBL/GenBank/DDBJ whole genome shotgun (WGS) entry which is preliminary data.</text>
</comment>
<reference evidence="1" key="1">
    <citation type="submission" date="2022-02" db="EMBL/GenBank/DDBJ databases">
        <title>Plant Genome Project.</title>
        <authorList>
            <person name="Zhang R.-G."/>
        </authorList>
    </citation>
    <scope>NUCLEOTIDE SEQUENCE</scope>
    <source>
        <strain evidence="1">AT1</strain>
    </source>
</reference>
<dbReference type="Proteomes" id="UP001062846">
    <property type="component" value="Chromosome 9"/>
</dbReference>